<dbReference type="PIRSF" id="PIRSF002741">
    <property type="entry name" value="MppA"/>
    <property type="match status" value="1"/>
</dbReference>
<dbReference type="InterPro" id="IPR030678">
    <property type="entry name" value="Peptide/Ni-bd"/>
</dbReference>
<keyword evidence="6" id="KW-0812">Transmembrane</keyword>
<feature type="region of interest" description="Disordered" evidence="5">
    <location>
        <begin position="12"/>
        <end position="35"/>
    </location>
</feature>
<dbReference type="PANTHER" id="PTHR30290">
    <property type="entry name" value="PERIPLASMIC BINDING COMPONENT OF ABC TRANSPORTER"/>
    <property type="match status" value="1"/>
</dbReference>
<feature type="transmembrane region" description="Helical" evidence="6">
    <location>
        <begin position="579"/>
        <end position="599"/>
    </location>
</feature>
<dbReference type="Proteomes" id="UP000670475">
    <property type="component" value="Unassembled WGS sequence"/>
</dbReference>
<proteinExistence type="inferred from homology"/>
<comment type="similarity">
    <text evidence="2">Belongs to the bacterial solute-binding protein 5 family.</text>
</comment>
<evidence type="ECO:0000256" key="5">
    <source>
        <dbReference type="SAM" id="MobiDB-lite"/>
    </source>
</evidence>
<keyword evidence="4 7" id="KW-0732">Signal</keyword>
<dbReference type="Gene3D" id="3.10.105.10">
    <property type="entry name" value="Dipeptide-binding Protein, Domain 3"/>
    <property type="match status" value="1"/>
</dbReference>
<dbReference type="GO" id="GO:0043190">
    <property type="term" value="C:ATP-binding cassette (ABC) transporter complex"/>
    <property type="evidence" value="ECO:0007669"/>
    <property type="project" value="InterPro"/>
</dbReference>
<protein>
    <submittedName>
        <fullName evidence="9">ABC transporter substrate-binding protein</fullName>
    </submittedName>
</protein>
<evidence type="ECO:0000256" key="3">
    <source>
        <dbReference type="ARBA" id="ARBA00022448"/>
    </source>
</evidence>
<dbReference type="GO" id="GO:0015833">
    <property type="term" value="P:peptide transport"/>
    <property type="evidence" value="ECO:0007669"/>
    <property type="project" value="TreeGrafter"/>
</dbReference>
<gene>
    <name evidence="9" type="ORF">JFN87_22880</name>
</gene>
<evidence type="ECO:0000313" key="10">
    <source>
        <dbReference type="Proteomes" id="UP000670475"/>
    </source>
</evidence>
<feature type="signal peptide" evidence="7">
    <location>
        <begin position="1"/>
        <end position="18"/>
    </location>
</feature>
<dbReference type="InterPro" id="IPR000914">
    <property type="entry name" value="SBP_5_dom"/>
</dbReference>
<evidence type="ECO:0000313" key="9">
    <source>
        <dbReference type="EMBL" id="MBP0460315.1"/>
    </source>
</evidence>
<comment type="caution">
    <text evidence="9">The sequence shown here is derived from an EMBL/GenBank/DDBJ whole genome shotgun (WGS) entry which is preliminary data.</text>
</comment>
<keyword evidence="6" id="KW-0472">Membrane</keyword>
<dbReference type="SUPFAM" id="SSF53850">
    <property type="entry name" value="Periplasmic binding protein-like II"/>
    <property type="match status" value="1"/>
</dbReference>
<accession>A0A940RX89</accession>
<keyword evidence="6" id="KW-1133">Transmembrane helix</keyword>
<reference evidence="9" key="1">
    <citation type="submission" date="2021-03" db="EMBL/GenBank/DDBJ databases">
        <title>Whole genome sequence of Streptomyces bomunensis MMS17-BM035.</title>
        <authorList>
            <person name="Lee J.H."/>
        </authorList>
    </citation>
    <scope>NUCLEOTIDE SEQUENCE</scope>
    <source>
        <strain evidence="9">MMS17-BM035</strain>
    </source>
</reference>
<evidence type="ECO:0000259" key="8">
    <source>
        <dbReference type="Pfam" id="PF00496"/>
    </source>
</evidence>
<dbReference type="GO" id="GO:0030313">
    <property type="term" value="C:cell envelope"/>
    <property type="evidence" value="ECO:0007669"/>
    <property type="project" value="UniProtKB-SubCell"/>
</dbReference>
<dbReference type="EMBL" id="JAGIQL010000109">
    <property type="protein sequence ID" value="MBP0460315.1"/>
    <property type="molecule type" value="Genomic_DNA"/>
</dbReference>
<dbReference type="InterPro" id="IPR039424">
    <property type="entry name" value="SBP_5"/>
</dbReference>
<feature type="domain" description="Solute-binding protein family 5" evidence="8">
    <location>
        <begin position="85"/>
        <end position="464"/>
    </location>
</feature>
<sequence length="609" mass="65469">MCLLGLTGSAAAASPSRASPASVSPASASPATASTRSAAGKTLRVAMDSSGVDTLNPFVSYFNGSLDLFGAIYPTLTVIEKNGKPGPYLATSWSLSKDHRTWTFKIRPGLKWSDGKPLTAADAAWTFHLIMTNDVAATANGTLVSHFESVSAPNPTTLVITTNQPQADLTYVSVPIYGIPIVPEHIWKSHVKGLKSYQNDSFPVVGYGPWTLTGYKTDQYATLDANKSFVFGAPKYGHLIERLYKTSDSAVAALRSGQLDYISGVNATEFTSLRRTSGVHTVQAAGNGWNGLELNPGARTRGGKPIGTGNPALKDPVLRRAIALSIDKKTLVGKVLDGYGTVGQGYLPPAWSQWVWKPPPGQEQKYDPHKANQLLDKAGYRRGRGGIRVDPKNGKPLVLRLGIHSDESEDAAFAPYIAGWLGDIGIKVVIHPMSMSALNSDLGKGDWDMLIDAWTSGPDPTYMLGIQSCTTLPNEQGTGGNTDSFFCDPRYEKLFGQQQSQFDPEQRARIVGKMQKILYDADVDIMFYNKRQKIATSSKVTGMNTGTPDAQGFYPAQSSFWSYLDAAPTAQRHYSAGGIGLWFGIAAAVIVLGAGAAIIRHRAGVDDRE</sequence>
<keyword evidence="10" id="KW-1185">Reference proteome</keyword>
<dbReference type="Gene3D" id="3.40.190.10">
    <property type="entry name" value="Periplasmic binding protein-like II"/>
    <property type="match status" value="1"/>
</dbReference>
<dbReference type="Pfam" id="PF00496">
    <property type="entry name" value="SBP_bac_5"/>
    <property type="match status" value="1"/>
</dbReference>
<evidence type="ECO:0000256" key="6">
    <source>
        <dbReference type="SAM" id="Phobius"/>
    </source>
</evidence>
<evidence type="ECO:0000256" key="1">
    <source>
        <dbReference type="ARBA" id="ARBA00004196"/>
    </source>
</evidence>
<evidence type="ECO:0000256" key="2">
    <source>
        <dbReference type="ARBA" id="ARBA00005695"/>
    </source>
</evidence>
<dbReference type="GO" id="GO:0042597">
    <property type="term" value="C:periplasmic space"/>
    <property type="evidence" value="ECO:0007669"/>
    <property type="project" value="UniProtKB-ARBA"/>
</dbReference>
<dbReference type="PANTHER" id="PTHR30290:SF10">
    <property type="entry name" value="PERIPLASMIC OLIGOPEPTIDE-BINDING PROTEIN-RELATED"/>
    <property type="match status" value="1"/>
</dbReference>
<dbReference type="GO" id="GO:1904680">
    <property type="term" value="F:peptide transmembrane transporter activity"/>
    <property type="evidence" value="ECO:0007669"/>
    <property type="project" value="TreeGrafter"/>
</dbReference>
<evidence type="ECO:0000256" key="4">
    <source>
        <dbReference type="ARBA" id="ARBA00022729"/>
    </source>
</evidence>
<dbReference type="AlphaFoldDB" id="A0A940RX89"/>
<evidence type="ECO:0000256" key="7">
    <source>
        <dbReference type="SAM" id="SignalP"/>
    </source>
</evidence>
<keyword evidence="3" id="KW-0813">Transport</keyword>
<dbReference type="CDD" id="cd00995">
    <property type="entry name" value="PBP2_NikA_DppA_OppA_like"/>
    <property type="match status" value="1"/>
</dbReference>
<organism evidence="9 10">
    <name type="scientific">Streptomyces montanisoli</name>
    <dbReference type="NCBI Taxonomy" id="2798581"/>
    <lineage>
        <taxon>Bacteria</taxon>
        <taxon>Bacillati</taxon>
        <taxon>Actinomycetota</taxon>
        <taxon>Actinomycetes</taxon>
        <taxon>Kitasatosporales</taxon>
        <taxon>Streptomycetaceae</taxon>
        <taxon>Streptomyces</taxon>
    </lineage>
</organism>
<feature type="chain" id="PRO_5038757318" evidence="7">
    <location>
        <begin position="19"/>
        <end position="609"/>
    </location>
</feature>
<comment type="subcellular location">
    <subcellularLocation>
        <location evidence="1">Cell envelope</location>
    </subcellularLocation>
</comment>
<name>A0A940RX89_9ACTN</name>